<reference evidence="2 3" key="2">
    <citation type="journal article" date="2015" name="Virus Genes">
        <title>Genome sequencing and analysis of an Escherichia coli phage vB_EcoM-ep3 with a novel lysin, Lysep3.</title>
        <authorList>
            <person name="Lv M."/>
            <person name="Wang S."/>
            <person name="Yan G."/>
            <person name="Sun C."/>
            <person name="Feng X."/>
            <person name="Gu J."/>
            <person name="Han W."/>
            <person name="Lei L."/>
        </authorList>
    </citation>
    <scope>NUCLEOTIDE SEQUENCE [LARGE SCALE GENOMIC DNA]</scope>
</reference>
<dbReference type="OrthoDB" id="6738at10239"/>
<dbReference type="SUPFAM" id="SSF110849">
    <property type="entry name" value="ParB/Sulfiredoxin"/>
    <property type="match status" value="1"/>
</dbReference>
<accession>A0A088FQX6</accession>
<dbReference type="SUPFAM" id="SSF109709">
    <property type="entry name" value="KorB DNA-binding domain-like"/>
    <property type="match status" value="1"/>
</dbReference>
<evidence type="ECO:0000259" key="1">
    <source>
        <dbReference type="Pfam" id="PF17762"/>
    </source>
</evidence>
<proteinExistence type="predicted"/>
<dbReference type="RefSeq" id="YP_009100045.1">
    <property type="nucleotide sequence ID" value="NC_025430.1"/>
</dbReference>
<name>A0A088FQX6_9CAUD</name>
<sequence length="291" mass="31797">MATIGQLYKSKQTAATPRKVFWVPLAELYVEDGYNIRDVDQAHVEEFRDAYLAGEYVPPLTVEVTQQGIKVIDGHHRFAGAKMAAETGLELRLEVNDITGTSEADKIALMVTSSQGKPLEPLERAKAYSRLKAQGWTNDEIAKKVKRSPSDVANMLALAECPEPIKDMVRGGQMSYVTATELTRQHGTEAEAVAAQALEEAKAAGKDKVTKKFTEPKAPKAPKAKPEAIQPPFGKDKLTRLADLAVQIELVHSDERLEDAEPDESMTLRAPAGVVREFMALVADYVGGVPE</sequence>
<dbReference type="KEGG" id="vg:22112986"/>
<dbReference type="InterPro" id="IPR050336">
    <property type="entry name" value="Chromosome_partition/occlusion"/>
</dbReference>
<organism evidence="2 3">
    <name type="scientific">Escherichia phage vB_EcoM-ep3</name>
    <dbReference type="NCBI Taxonomy" id="1541883"/>
    <lineage>
        <taxon>Viruses</taxon>
        <taxon>Duplodnaviria</taxon>
        <taxon>Heunggongvirae</taxon>
        <taxon>Uroviricota</taxon>
        <taxon>Caudoviricetes</taxon>
        <taxon>Iiscvirinae</taxon>
        <taxon>Jilinvirus</taxon>
        <taxon>Jilinvirus ep3</taxon>
    </lineage>
</organism>
<dbReference type="Proteomes" id="UP000029362">
    <property type="component" value="Segment"/>
</dbReference>
<dbReference type="Gene3D" id="1.10.10.2830">
    <property type="match status" value="1"/>
</dbReference>
<dbReference type="PANTHER" id="PTHR33375:SF1">
    <property type="entry name" value="CHROMOSOME-PARTITIONING PROTEIN PARB-RELATED"/>
    <property type="match status" value="1"/>
</dbReference>
<evidence type="ECO:0000313" key="3">
    <source>
        <dbReference type="Proteomes" id="UP000029362"/>
    </source>
</evidence>
<feature type="domain" description="ParB/Spo0J HTH" evidence="1">
    <location>
        <begin position="119"/>
        <end position="200"/>
    </location>
</feature>
<dbReference type="Pfam" id="PF17762">
    <property type="entry name" value="HTH_ParB"/>
    <property type="match status" value="1"/>
</dbReference>
<dbReference type="EMBL" id="KM360178">
    <property type="protein sequence ID" value="AIM50578.1"/>
    <property type="molecule type" value="Genomic_DNA"/>
</dbReference>
<reference evidence="3" key="1">
    <citation type="submission" date="2014-12" db="EMBL/GenBank/DDBJ databases">
        <authorList>
            <person name="Lv M."/>
            <person name="Lei L."/>
        </authorList>
    </citation>
    <scope>NUCLEOTIDE SEQUENCE [LARGE SCALE GENOMIC DNA]</scope>
</reference>
<dbReference type="InterPro" id="IPR036086">
    <property type="entry name" value="ParB/Sulfiredoxin_sf"/>
</dbReference>
<evidence type="ECO:0000313" key="2">
    <source>
        <dbReference type="EMBL" id="AIM50578.1"/>
    </source>
</evidence>
<keyword evidence="3" id="KW-1185">Reference proteome</keyword>
<dbReference type="GeneID" id="22112986"/>
<protein>
    <submittedName>
        <fullName evidence="2">Transcriptional regulator</fullName>
    </submittedName>
</protein>
<dbReference type="GO" id="GO:0007059">
    <property type="term" value="P:chromosome segregation"/>
    <property type="evidence" value="ECO:0007669"/>
    <property type="project" value="TreeGrafter"/>
</dbReference>
<gene>
    <name evidence="2" type="ORF">ep3_0056</name>
</gene>
<dbReference type="InterPro" id="IPR041468">
    <property type="entry name" value="HTH_ParB/Spo0J"/>
</dbReference>
<dbReference type="PANTHER" id="PTHR33375">
    <property type="entry name" value="CHROMOSOME-PARTITIONING PROTEIN PARB-RELATED"/>
    <property type="match status" value="1"/>
</dbReference>